<feature type="transmembrane region" description="Helical" evidence="4">
    <location>
        <begin position="311"/>
        <end position="330"/>
    </location>
</feature>
<feature type="transmembrane region" description="Helical" evidence="4">
    <location>
        <begin position="236"/>
        <end position="255"/>
    </location>
</feature>
<keyword evidence="6" id="KW-1185">Reference proteome</keyword>
<keyword evidence="1" id="KW-0677">Repeat</keyword>
<dbReference type="PANTHER" id="PTHR44227">
    <property type="match status" value="1"/>
</dbReference>
<dbReference type="PANTHER" id="PTHR44227:SF3">
    <property type="entry name" value="PROTEIN O-MANNOSYL-TRANSFERASE TMTC4"/>
    <property type="match status" value="1"/>
</dbReference>
<protein>
    <submittedName>
        <fullName evidence="5">Lipoprotein NlpI</fullName>
    </submittedName>
</protein>
<dbReference type="InterPro" id="IPR019734">
    <property type="entry name" value="TPR_rpt"/>
</dbReference>
<evidence type="ECO:0000256" key="1">
    <source>
        <dbReference type="ARBA" id="ARBA00022737"/>
    </source>
</evidence>
<dbReference type="SMART" id="SM00028">
    <property type="entry name" value="TPR"/>
    <property type="match status" value="5"/>
</dbReference>
<evidence type="ECO:0000256" key="2">
    <source>
        <dbReference type="ARBA" id="ARBA00022803"/>
    </source>
</evidence>
<dbReference type="Pfam" id="PF13432">
    <property type="entry name" value="TPR_16"/>
    <property type="match status" value="2"/>
</dbReference>
<evidence type="ECO:0000313" key="6">
    <source>
        <dbReference type="Proteomes" id="UP000320496"/>
    </source>
</evidence>
<gene>
    <name evidence="5" type="ORF">Mal4_43270</name>
</gene>
<reference evidence="5 6" key="1">
    <citation type="submission" date="2019-02" db="EMBL/GenBank/DDBJ databases">
        <title>Deep-cultivation of Planctomycetes and their phenomic and genomic characterization uncovers novel biology.</title>
        <authorList>
            <person name="Wiegand S."/>
            <person name="Jogler M."/>
            <person name="Boedeker C."/>
            <person name="Pinto D."/>
            <person name="Vollmers J."/>
            <person name="Rivas-Marin E."/>
            <person name="Kohn T."/>
            <person name="Peeters S.H."/>
            <person name="Heuer A."/>
            <person name="Rast P."/>
            <person name="Oberbeckmann S."/>
            <person name="Bunk B."/>
            <person name="Jeske O."/>
            <person name="Meyerdierks A."/>
            <person name="Storesund J.E."/>
            <person name="Kallscheuer N."/>
            <person name="Luecker S."/>
            <person name="Lage O.M."/>
            <person name="Pohl T."/>
            <person name="Merkel B.J."/>
            <person name="Hornburger P."/>
            <person name="Mueller R.-W."/>
            <person name="Bruemmer F."/>
            <person name="Labrenz M."/>
            <person name="Spormann A.M."/>
            <person name="Op den Camp H."/>
            <person name="Overmann J."/>
            <person name="Amann R."/>
            <person name="Jetten M.S.M."/>
            <person name="Mascher T."/>
            <person name="Medema M.H."/>
            <person name="Devos D.P."/>
            <person name="Kaster A.-K."/>
            <person name="Ovreas L."/>
            <person name="Rohde M."/>
            <person name="Galperin M.Y."/>
            <person name="Jogler C."/>
        </authorList>
    </citation>
    <scope>NUCLEOTIDE SEQUENCE [LARGE SCALE GENOMIC DNA]</scope>
    <source>
        <strain evidence="5 6">Mal4</strain>
    </source>
</reference>
<dbReference type="Proteomes" id="UP000320496">
    <property type="component" value="Chromosome"/>
</dbReference>
<dbReference type="OrthoDB" id="232771at2"/>
<keyword evidence="4" id="KW-0472">Membrane</keyword>
<keyword evidence="5" id="KW-0449">Lipoprotein</keyword>
<name>A0A517ZBV6_9PLAN</name>
<keyword evidence="4" id="KW-0812">Transmembrane</keyword>
<keyword evidence="2 3" id="KW-0802">TPR repeat</keyword>
<dbReference type="KEGG" id="mri:Mal4_43270"/>
<dbReference type="RefSeq" id="WP_145371101.1">
    <property type="nucleotide sequence ID" value="NZ_CP036275.1"/>
</dbReference>
<dbReference type="InterPro" id="IPR011990">
    <property type="entry name" value="TPR-like_helical_dom_sf"/>
</dbReference>
<dbReference type="AlphaFoldDB" id="A0A517ZBV6"/>
<evidence type="ECO:0000256" key="3">
    <source>
        <dbReference type="PROSITE-ProRule" id="PRU00339"/>
    </source>
</evidence>
<feature type="transmembrane region" description="Helical" evidence="4">
    <location>
        <begin position="396"/>
        <end position="417"/>
    </location>
</feature>
<feature type="transmembrane region" description="Helical" evidence="4">
    <location>
        <begin position="98"/>
        <end position="116"/>
    </location>
</feature>
<feature type="transmembrane region" description="Helical" evidence="4">
    <location>
        <begin position="157"/>
        <end position="177"/>
    </location>
</feature>
<feature type="transmembrane region" description="Helical" evidence="4">
    <location>
        <begin position="365"/>
        <end position="384"/>
    </location>
</feature>
<dbReference type="InterPro" id="IPR052346">
    <property type="entry name" value="O-mannosyl-transferase_TMTC"/>
</dbReference>
<dbReference type="PROSITE" id="PS50005">
    <property type="entry name" value="TPR"/>
    <property type="match status" value="3"/>
</dbReference>
<feature type="repeat" description="TPR" evidence="3">
    <location>
        <begin position="517"/>
        <end position="550"/>
    </location>
</feature>
<dbReference type="EMBL" id="CP036275">
    <property type="protein sequence ID" value="QDU39973.1"/>
    <property type="molecule type" value="Genomic_DNA"/>
</dbReference>
<evidence type="ECO:0000256" key="4">
    <source>
        <dbReference type="SAM" id="Phobius"/>
    </source>
</evidence>
<feature type="repeat" description="TPR" evidence="3">
    <location>
        <begin position="441"/>
        <end position="474"/>
    </location>
</feature>
<feature type="transmembrane region" description="Helical" evidence="4">
    <location>
        <begin position="337"/>
        <end position="359"/>
    </location>
</feature>
<keyword evidence="4" id="KW-1133">Transmembrane helix</keyword>
<sequence length="630" mass="69738">MSAATTAPNAVPANASHQPAAGSKVQIWLHVATLLVLGGLPYLVSLDAPFTYDDTHYINDAQLTRPLSRPTQPNRPLIHYTLVANYRLDGLNPRGYRLANVIIHLLTGLALYGLVFRTLTSPRLRDSFSIQSARTYAWVAALLWVVHPLNTQSVTYVIQRCESLMGLFYVAGMYCFARGATADRRTLRTAWFAAVWSCWVLSSACKEVAYLMPVVVVAFDWLFFSNDLKRLLKRHWGLYAAFAAPIILVLPNFFWRLTHHQSMGFAVKDLTWWEYARTQPQIVLHYLGLALVPVNQCFDSMWPVARSPVEILLPGLVIGMMMLLTAWGVWSRAAWSFLGVWFFVVLAPSSGLVAIRDLAQEHRMYLPLAAITTGLTLIVGNGVHRWLSRPPNRPRLAPAVTAFLVGTALLALSSLTVGRNELYNSELQLWADTARKAPHNYRAWTNVGLAAASRGDYESAIRSYDRALSLEEYSVALANRAAALNRLGKHPEAIEDATRAISRTEGGRAQSVRRVEALARQERGLALFQRGQLAPAVADFEEAARLQPRNAATHYNLGLCRFAAGDYERAVAAFTTALKHSPSDADAHYGRGLALLRKGEFSAARRDLAAARKLGKPIPADVLDQLSGAQ</sequence>
<organism evidence="5 6">
    <name type="scientific">Maioricimonas rarisocia</name>
    <dbReference type="NCBI Taxonomy" id="2528026"/>
    <lineage>
        <taxon>Bacteria</taxon>
        <taxon>Pseudomonadati</taxon>
        <taxon>Planctomycetota</taxon>
        <taxon>Planctomycetia</taxon>
        <taxon>Planctomycetales</taxon>
        <taxon>Planctomycetaceae</taxon>
        <taxon>Maioricimonas</taxon>
    </lineage>
</organism>
<proteinExistence type="predicted"/>
<feature type="transmembrane region" description="Helical" evidence="4">
    <location>
        <begin position="27"/>
        <end position="44"/>
    </location>
</feature>
<accession>A0A517ZBV6</accession>
<dbReference type="SUPFAM" id="SSF48452">
    <property type="entry name" value="TPR-like"/>
    <property type="match status" value="1"/>
</dbReference>
<dbReference type="PROSITE" id="PS50293">
    <property type="entry name" value="TPR_REGION"/>
    <property type="match status" value="2"/>
</dbReference>
<dbReference type="Gene3D" id="1.25.40.10">
    <property type="entry name" value="Tetratricopeptide repeat domain"/>
    <property type="match status" value="2"/>
</dbReference>
<dbReference type="Pfam" id="PF13414">
    <property type="entry name" value="TPR_11"/>
    <property type="match status" value="1"/>
</dbReference>
<feature type="repeat" description="TPR" evidence="3">
    <location>
        <begin position="551"/>
        <end position="584"/>
    </location>
</feature>
<evidence type="ECO:0000313" key="5">
    <source>
        <dbReference type="EMBL" id="QDU39973.1"/>
    </source>
</evidence>